<dbReference type="PANTHER" id="PTHR10695:SF46">
    <property type="entry name" value="BIFUNCTIONAL COENZYME A SYNTHASE-RELATED"/>
    <property type="match status" value="1"/>
</dbReference>
<dbReference type="GO" id="GO:0015937">
    <property type="term" value="P:coenzyme A biosynthetic process"/>
    <property type="evidence" value="ECO:0007669"/>
    <property type="project" value="EnsemblFungi"/>
</dbReference>
<dbReference type="GO" id="GO:0031315">
    <property type="term" value="C:extrinsic component of mitochondrial outer membrane"/>
    <property type="evidence" value="ECO:0007669"/>
    <property type="project" value="EnsemblFungi"/>
</dbReference>
<dbReference type="InParanoid" id="A0A1C7NGU4"/>
<dbReference type="SUPFAM" id="SSF52540">
    <property type="entry name" value="P-loop containing nucleoside triphosphate hydrolases"/>
    <property type="match status" value="1"/>
</dbReference>
<evidence type="ECO:0000313" key="5">
    <source>
        <dbReference type="Proteomes" id="UP000093000"/>
    </source>
</evidence>
<dbReference type="Gene3D" id="3.40.50.300">
    <property type="entry name" value="P-loop containing nucleotide triphosphate hydrolases"/>
    <property type="match status" value="1"/>
</dbReference>
<organism evidence="4 5">
    <name type="scientific">Choanephora cucurbitarum</name>
    <dbReference type="NCBI Taxonomy" id="101091"/>
    <lineage>
        <taxon>Eukaryota</taxon>
        <taxon>Fungi</taxon>
        <taxon>Fungi incertae sedis</taxon>
        <taxon>Mucoromycota</taxon>
        <taxon>Mucoromycotina</taxon>
        <taxon>Mucoromycetes</taxon>
        <taxon>Mucorales</taxon>
        <taxon>Mucorineae</taxon>
        <taxon>Choanephoraceae</taxon>
        <taxon>Choanephoroideae</taxon>
        <taxon>Choanephora</taxon>
    </lineage>
</organism>
<evidence type="ECO:0000256" key="1">
    <source>
        <dbReference type="ARBA" id="ARBA00009018"/>
    </source>
</evidence>
<comment type="caution">
    <text evidence="4">The sequence shown here is derived from an EMBL/GenBank/DDBJ whole genome shotgun (WGS) entry which is preliminary data.</text>
</comment>
<dbReference type="FunCoup" id="A0A1C7NGU4">
    <property type="interactions" value="237"/>
</dbReference>
<dbReference type="STRING" id="101091.A0A1C7NGU4"/>
<dbReference type="PANTHER" id="PTHR10695">
    <property type="entry name" value="DEPHOSPHO-COA KINASE-RELATED"/>
    <property type="match status" value="1"/>
</dbReference>
<reference evidence="4 5" key="1">
    <citation type="submission" date="2016-03" db="EMBL/GenBank/DDBJ databases">
        <title>Choanephora cucurbitarum.</title>
        <authorList>
            <person name="Min B."/>
            <person name="Park H."/>
            <person name="Park J.-H."/>
            <person name="Shin H.-D."/>
            <person name="Choi I.-G."/>
        </authorList>
    </citation>
    <scope>NUCLEOTIDE SEQUENCE [LARGE SCALE GENOMIC DNA]</scope>
    <source>
        <strain evidence="4 5">KUS-F28377</strain>
    </source>
</reference>
<name>A0A1C7NGU4_9FUNG</name>
<keyword evidence="3" id="KW-0067">ATP-binding</keyword>
<dbReference type="GO" id="GO:0004140">
    <property type="term" value="F:dephospho-CoA kinase activity"/>
    <property type="evidence" value="ECO:0007669"/>
    <property type="project" value="InterPro"/>
</dbReference>
<protein>
    <submittedName>
        <fullName evidence="4">Dephospho-CoA kinase domain-containing protein</fullName>
    </submittedName>
</protein>
<gene>
    <name evidence="4" type="primary">dcakd</name>
    <name evidence="4" type="ORF">A0J61_03749</name>
</gene>
<proteinExistence type="inferred from homology"/>
<keyword evidence="4" id="KW-0418">Kinase</keyword>
<keyword evidence="2" id="KW-0547">Nucleotide-binding</keyword>
<dbReference type="GO" id="GO:0005524">
    <property type="term" value="F:ATP binding"/>
    <property type="evidence" value="ECO:0007669"/>
    <property type="project" value="UniProtKB-KW"/>
</dbReference>
<dbReference type="FunFam" id="3.40.50.300:FF:000485">
    <property type="entry name" value="Dephospho-CoA kinase CAB5"/>
    <property type="match status" value="1"/>
</dbReference>
<dbReference type="PROSITE" id="PS51219">
    <property type="entry name" value="DPCK"/>
    <property type="match status" value="1"/>
</dbReference>
<accession>A0A1C7NGU4</accession>
<dbReference type="InterPro" id="IPR027417">
    <property type="entry name" value="P-loop_NTPase"/>
</dbReference>
<dbReference type="InterPro" id="IPR001977">
    <property type="entry name" value="Depp_CoAkinase"/>
</dbReference>
<evidence type="ECO:0000256" key="2">
    <source>
        <dbReference type="ARBA" id="ARBA00022741"/>
    </source>
</evidence>
<dbReference type="OrthoDB" id="247245at2759"/>
<dbReference type="EMBL" id="LUGH01000168">
    <property type="protein sequence ID" value="OBZ88200.1"/>
    <property type="molecule type" value="Genomic_DNA"/>
</dbReference>
<dbReference type="Proteomes" id="UP000093000">
    <property type="component" value="Unassembled WGS sequence"/>
</dbReference>
<dbReference type="NCBIfam" id="TIGR00152">
    <property type="entry name" value="dephospho-CoA kinase"/>
    <property type="match status" value="1"/>
</dbReference>
<dbReference type="GO" id="GO:1990143">
    <property type="term" value="C:CoA-synthesizing protein complex"/>
    <property type="evidence" value="ECO:0007669"/>
    <property type="project" value="EnsemblFungi"/>
</dbReference>
<dbReference type="AlphaFoldDB" id="A0A1C7NGU4"/>
<keyword evidence="4" id="KW-0808">Transferase</keyword>
<evidence type="ECO:0000256" key="3">
    <source>
        <dbReference type="ARBA" id="ARBA00022840"/>
    </source>
</evidence>
<dbReference type="HAMAP" id="MF_00376">
    <property type="entry name" value="Dephospho_CoA_kinase"/>
    <property type="match status" value="1"/>
</dbReference>
<comment type="similarity">
    <text evidence="1">Belongs to the CoaE family.</text>
</comment>
<dbReference type="CDD" id="cd02022">
    <property type="entry name" value="DPCK"/>
    <property type="match status" value="1"/>
</dbReference>
<dbReference type="Pfam" id="PF01121">
    <property type="entry name" value="CoaE"/>
    <property type="match status" value="1"/>
</dbReference>
<keyword evidence="5" id="KW-1185">Reference proteome</keyword>
<sequence length="239" mass="27154">MKLIGLTGGIATGKSTVSRLIAEQNIPIIDADKIAREIVEPGRKANQLIREHFGDSVFLEDGHLDRPKLGQIIFQDPEKRKILNRCTHPYVRWEMVKQAFFYWIKGADMVVFDVPLLIESKLDRFMQTTIVVFCSDALQLQRLRKRDGLTEEQALQRMKSQMPMGEKVEKADIILDNSSDLSQLEIQVKNMIHKIRPSTFTWLLEYTGPPVAIGLLSVLVRQYGSSVLQAMSDSIASLK</sequence>
<dbReference type="GO" id="GO:0005811">
    <property type="term" value="C:lipid droplet"/>
    <property type="evidence" value="ECO:0007669"/>
    <property type="project" value="EnsemblFungi"/>
</dbReference>
<evidence type="ECO:0000313" key="4">
    <source>
        <dbReference type="EMBL" id="OBZ88200.1"/>
    </source>
</evidence>